<feature type="transmembrane region" description="Helical" evidence="2">
    <location>
        <begin position="44"/>
        <end position="64"/>
    </location>
</feature>
<evidence type="ECO:0000313" key="4">
    <source>
        <dbReference type="Proteomes" id="UP000620104"/>
    </source>
</evidence>
<dbReference type="OrthoDB" id="2582515at2759"/>
<dbReference type="Proteomes" id="UP000620104">
    <property type="component" value="Unassembled WGS sequence"/>
</dbReference>
<proteinExistence type="predicted"/>
<protein>
    <submittedName>
        <fullName evidence="3">Uncharacterized protein</fullName>
    </submittedName>
</protein>
<feature type="compositionally biased region" description="Low complexity" evidence="1">
    <location>
        <begin position="136"/>
        <end position="165"/>
    </location>
</feature>
<evidence type="ECO:0000256" key="1">
    <source>
        <dbReference type="SAM" id="MobiDB-lite"/>
    </source>
</evidence>
<reference evidence="3" key="1">
    <citation type="submission" date="2020-07" db="EMBL/GenBank/DDBJ databases">
        <title>Draft Genome Sequence of a Deep-Sea Yeast, Naganishia (Cryptococcus) liquefaciens strain N6.</title>
        <authorList>
            <person name="Han Y.W."/>
            <person name="Kajitani R."/>
            <person name="Morimoto H."/>
            <person name="Parhat M."/>
            <person name="Tsubouchi H."/>
            <person name="Bakenova O."/>
            <person name="Ogata M."/>
            <person name="Argunhan B."/>
            <person name="Aoki R."/>
            <person name="Kajiwara S."/>
            <person name="Itoh T."/>
            <person name="Iwasaki H."/>
        </authorList>
    </citation>
    <scope>NUCLEOTIDE SEQUENCE</scope>
    <source>
        <strain evidence="3">N6</strain>
    </source>
</reference>
<organism evidence="3 4">
    <name type="scientific">Naganishia liquefaciens</name>
    <dbReference type="NCBI Taxonomy" id="104408"/>
    <lineage>
        <taxon>Eukaryota</taxon>
        <taxon>Fungi</taxon>
        <taxon>Dikarya</taxon>
        <taxon>Basidiomycota</taxon>
        <taxon>Agaricomycotina</taxon>
        <taxon>Tremellomycetes</taxon>
        <taxon>Filobasidiales</taxon>
        <taxon>Filobasidiaceae</taxon>
        <taxon>Naganishia</taxon>
    </lineage>
</organism>
<gene>
    <name evidence="3" type="ORF">NliqN6_2426</name>
</gene>
<keyword evidence="2" id="KW-0472">Membrane</keyword>
<keyword evidence="2" id="KW-0812">Transmembrane</keyword>
<comment type="caution">
    <text evidence="3">The sequence shown here is derived from an EMBL/GenBank/DDBJ whole genome shotgun (WGS) entry which is preliminary data.</text>
</comment>
<name>A0A8H3TS67_9TREE</name>
<evidence type="ECO:0000256" key="2">
    <source>
        <dbReference type="SAM" id="Phobius"/>
    </source>
</evidence>
<feature type="compositionally biased region" description="Basic and acidic residues" evidence="1">
    <location>
        <begin position="196"/>
        <end position="207"/>
    </location>
</feature>
<keyword evidence="4" id="KW-1185">Reference proteome</keyword>
<accession>A0A8H3TS67</accession>
<dbReference type="AlphaFoldDB" id="A0A8H3TS67"/>
<feature type="region of interest" description="Disordered" evidence="1">
    <location>
        <begin position="126"/>
        <end position="207"/>
    </location>
</feature>
<sequence length="227" mass="24724">MSERKTLLYNLSLFGLTSVLFVAYSVIFARHIYNGLSSDLLDELVWLTALCAAVFHAQAVYASYQTYLQSQGGSLPPLTVGPFTILPNITRQANTPVLPSASGRNWSGESDERAYDRLMTATPDLEEEDAGYPTDSSIIISPPTPSSVRGSNLSPSSSPNLQTPSADEFINHRTRRESGDTPTRPGALRKISGDWFGRRKSSEDDVERGHEMVGLGMGSLVPNSIRA</sequence>
<dbReference type="EMBL" id="BLZA01000017">
    <property type="protein sequence ID" value="GHJ86024.1"/>
    <property type="molecule type" value="Genomic_DNA"/>
</dbReference>
<keyword evidence="2" id="KW-1133">Transmembrane helix</keyword>
<feature type="transmembrane region" description="Helical" evidence="2">
    <location>
        <begin position="7"/>
        <end position="32"/>
    </location>
</feature>
<evidence type="ECO:0000313" key="3">
    <source>
        <dbReference type="EMBL" id="GHJ86024.1"/>
    </source>
</evidence>